<accession>A0A317VKL5</accession>
<comment type="caution">
    <text evidence="8">The sequence shown here is derived from an EMBL/GenBank/DDBJ whole genome shotgun (WGS) entry which is preliminary data.</text>
</comment>
<evidence type="ECO:0000256" key="1">
    <source>
        <dbReference type="ARBA" id="ARBA00022723"/>
    </source>
</evidence>
<keyword evidence="3" id="KW-0862">Zinc</keyword>
<dbReference type="InterPro" id="IPR050869">
    <property type="entry name" value="H3K4_H4K5_MeTrfase"/>
</dbReference>
<dbReference type="SUPFAM" id="SSF82199">
    <property type="entry name" value="SET domain"/>
    <property type="match status" value="1"/>
</dbReference>
<evidence type="ECO:0000259" key="7">
    <source>
        <dbReference type="PROSITE" id="PS50865"/>
    </source>
</evidence>
<protein>
    <submittedName>
        <fullName evidence="8">SET and MYND domain protein</fullName>
    </submittedName>
</protein>
<feature type="region of interest" description="Disordered" evidence="5">
    <location>
        <begin position="273"/>
        <end position="308"/>
    </location>
</feature>
<gene>
    <name evidence="8" type="ORF">BO70DRAFT_413342</name>
</gene>
<evidence type="ECO:0000256" key="2">
    <source>
        <dbReference type="ARBA" id="ARBA00022771"/>
    </source>
</evidence>
<feature type="compositionally biased region" description="Low complexity" evidence="5">
    <location>
        <begin position="273"/>
        <end position="288"/>
    </location>
</feature>
<dbReference type="GeneID" id="37069561"/>
<dbReference type="PROSITE" id="PS50865">
    <property type="entry name" value="ZF_MYND_2"/>
    <property type="match status" value="1"/>
</dbReference>
<dbReference type="Pfam" id="PF00856">
    <property type="entry name" value="SET"/>
    <property type="match status" value="1"/>
</dbReference>
<dbReference type="RefSeq" id="XP_025396878.1">
    <property type="nucleotide sequence ID" value="XM_025547324.1"/>
</dbReference>
<dbReference type="Proteomes" id="UP000247233">
    <property type="component" value="Unassembled WGS sequence"/>
</dbReference>
<name>A0A317VKL5_9EURO</name>
<evidence type="ECO:0000259" key="6">
    <source>
        <dbReference type="PROSITE" id="PS50280"/>
    </source>
</evidence>
<dbReference type="GO" id="GO:0008270">
    <property type="term" value="F:zinc ion binding"/>
    <property type="evidence" value="ECO:0007669"/>
    <property type="project" value="UniProtKB-KW"/>
</dbReference>
<dbReference type="PROSITE" id="PS50280">
    <property type="entry name" value="SET"/>
    <property type="match status" value="1"/>
</dbReference>
<sequence length="469" mass="52149">MSSKTTPAPASDGLGRGLFASTDLAIGETVLHISTPFVAVLDKPRLEDTCSGCLGKRHLGSYENTLKACRGCHVVKYCDKTCQSKDWKFAHSLECGIYQQLQPRILPINARAVLRMVLRNGRKKYGTEEMKLFLELETHIKDIRDENEAQWQRIALCSKAVKTYAGTEMQEEFISAFGAKLDLNSFNLTNAVYDRIGVYLHPYAALINHSCTANAVVGFEGDELYVKALRPIAKGDQIFISYVDATNPYSVRRTELRGRYYFDCRCERCQTESSSAPTSSETAATTNNHHPHHRPIPPPAHFPPTPITTQPSVSLRDELIVSLLTQGKFKTAFAHATIRYTRIDPVVYAPHHPIRQLHAWSLSKLAILLSQGVDVSHRSSSDDDEEEVALEKFEVNLGLIIWAVLGELVAGEERACTVPGFKGLVREAFGQVHGEFLAGGLDPRAMGAEVKREWGKVGRLVDEVLEREG</sequence>
<proteinExistence type="predicted"/>
<dbReference type="Gene3D" id="1.10.220.160">
    <property type="match status" value="1"/>
</dbReference>
<dbReference type="AlphaFoldDB" id="A0A317VKL5"/>
<keyword evidence="1" id="KW-0479">Metal-binding</keyword>
<dbReference type="InterPro" id="IPR046341">
    <property type="entry name" value="SET_dom_sf"/>
</dbReference>
<keyword evidence="9" id="KW-1185">Reference proteome</keyword>
<dbReference type="SMART" id="SM00317">
    <property type="entry name" value="SET"/>
    <property type="match status" value="1"/>
</dbReference>
<reference evidence="8 9" key="1">
    <citation type="submission" date="2016-12" db="EMBL/GenBank/DDBJ databases">
        <title>The genomes of Aspergillus section Nigri reveals drivers in fungal speciation.</title>
        <authorList>
            <consortium name="DOE Joint Genome Institute"/>
            <person name="Vesth T.C."/>
            <person name="Nybo J."/>
            <person name="Theobald S."/>
            <person name="Brandl J."/>
            <person name="Frisvad J.C."/>
            <person name="Nielsen K.F."/>
            <person name="Lyhne E.K."/>
            <person name="Kogle M.E."/>
            <person name="Kuo A."/>
            <person name="Riley R."/>
            <person name="Clum A."/>
            <person name="Nolan M."/>
            <person name="Lipzen A."/>
            <person name="Salamov A."/>
            <person name="Henrissat B."/>
            <person name="Wiebenga A."/>
            <person name="De Vries R.P."/>
            <person name="Grigoriev I.V."/>
            <person name="Mortensen U.H."/>
            <person name="Andersen M.R."/>
            <person name="Baker S.E."/>
        </authorList>
    </citation>
    <scope>NUCLEOTIDE SEQUENCE [LARGE SCALE GENOMIC DNA]</scope>
    <source>
        <strain evidence="8 9">CBS 117.55</strain>
    </source>
</reference>
<feature type="compositionally biased region" description="Pro residues" evidence="5">
    <location>
        <begin position="296"/>
        <end position="306"/>
    </location>
</feature>
<dbReference type="Gene3D" id="2.170.270.10">
    <property type="entry name" value="SET domain"/>
    <property type="match status" value="1"/>
</dbReference>
<evidence type="ECO:0000313" key="9">
    <source>
        <dbReference type="Proteomes" id="UP000247233"/>
    </source>
</evidence>
<evidence type="ECO:0000256" key="5">
    <source>
        <dbReference type="SAM" id="MobiDB-lite"/>
    </source>
</evidence>
<evidence type="ECO:0000256" key="4">
    <source>
        <dbReference type="PROSITE-ProRule" id="PRU00134"/>
    </source>
</evidence>
<evidence type="ECO:0000256" key="3">
    <source>
        <dbReference type="ARBA" id="ARBA00022833"/>
    </source>
</evidence>
<dbReference type="InterPro" id="IPR001214">
    <property type="entry name" value="SET_dom"/>
</dbReference>
<feature type="domain" description="MYND-type" evidence="7">
    <location>
        <begin position="50"/>
        <end position="95"/>
    </location>
</feature>
<dbReference type="PANTHER" id="PTHR12197:SF251">
    <property type="entry name" value="EG:BACR7C10.4 PROTEIN"/>
    <property type="match status" value="1"/>
</dbReference>
<organism evidence="8 9">
    <name type="scientific">Aspergillus heteromorphus CBS 117.55</name>
    <dbReference type="NCBI Taxonomy" id="1448321"/>
    <lineage>
        <taxon>Eukaryota</taxon>
        <taxon>Fungi</taxon>
        <taxon>Dikarya</taxon>
        <taxon>Ascomycota</taxon>
        <taxon>Pezizomycotina</taxon>
        <taxon>Eurotiomycetes</taxon>
        <taxon>Eurotiomycetidae</taxon>
        <taxon>Eurotiales</taxon>
        <taxon>Aspergillaceae</taxon>
        <taxon>Aspergillus</taxon>
        <taxon>Aspergillus subgen. Circumdati</taxon>
    </lineage>
</organism>
<dbReference type="VEuPathDB" id="FungiDB:BO70DRAFT_413342"/>
<dbReference type="OrthoDB" id="5945798at2759"/>
<dbReference type="InterPro" id="IPR002893">
    <property type="entry name" value="Znf_MYND"/>
</dbReference>
<dbReference type="PROSITE" id="PS01360">
    <property type="entry name" value="ZF_MYND_1"/>
    <property type="match status" value="1"/>
</dbReference>
<keyword evidence="2 4" id="KW-0863">Zinc-finger</keyword>
<dbReference type="PANTHER" id="PTHR12197">
    <property type="entry name" value="HISTONE-LYSINE N-METHYLTRANSFERASE SMYD"/>
    <property type="match status" value="1"/>
</dbReference>
<dbReference type="EMBL" id="MSFL01000024">
    <property type="protein sequence ID" value="PWY73707.1"/>
    <property type="molecule type" value="Genomic_DNA"/>
</dbReference>
<dbReference type="Gene3D" id="6.10.140.2220">
    <property type="match status" value="1"/>
</dbReference>
<dbReference type="STRING" id="1448321.A0A317VKL5"/>
<dbReference type="Pfam" id="PF01753">
    <property type="entry name" value="zf-MYND"/>
    <property type="match status" value="1"/>
</dbReference>
<evidence type="ECO:0000313" key="8">
    <source>
        <dbReference type="EMBL" id="PWY73707.1"/>
    </source>
</evidence>
<feature type="domain" description="SET" evidence="6">
    <location>
        <begin position="1"/>
        <end position="243"/>
    </location>
</feature>
<dbReference type="GO" id="GO:0005634">
    <property type="term" value="C:nucleus"/>
    <property type="evidence" value="ECO:0007669"/>
    <property type="project" value="TreeGrafter"/>
</dbReference>